<feature type="region of interest" description="Disordered" evidence="1">
    <location>
        <begin position="28"/>
        <end position="52"/>
    </location>
</feature>
<accession>A0A074ZZX4</accession>
<dbReference type="GeneID" id="20318583"/>
<protein>
    <submittedName>
        <fullName evidence="2">Uncharacterized protein</fullName>
    </submittedName>
</protein>
<evidence type="ECO:0000313" key="3">
    <source>
        <dbReference type="Proteomes" id="UP000054324"/>
    </source>
</evidence>
<evidence type="ECO:0000256" key="1">
    <source>
        <dbReference type="SAM" id="MobiDB-lite"/>
    </source>
</evidence>
<reference evidence="2 3" key="1">
    <citation type="submission" date="2013-11" db="EMBL/GenBank/DDBJ databases">
        <title>Opisthorchis viverrini - life in the bile duct.</title>
        <authorList>
            <person name="Young N.D."/>
            <person name="Nagarajan N."/>
            <person name="Lin S.J."/>
            <person name="Korhonen P.K."/>
            <person name="Jex A.R."/>
            <person name="Hall R.S."/>
            <person name="Safavi-Hemami H."/>
            <person name="Kaewkong W."/>
            <person name="Bertrand D."/>
            <person name="Gao S."/>
            <person name="Seet Q."/>
            <person name="Wongkham S."/>
            <person name="Teh B.T."/>
            <person name="Wongkham C."/>
            <person name="Intapan P.M."/>
            <person name="Maleewong W."/>
            <person name="Yang X."/>
            <person name="Hu M."/>
            <person name="Wang Z."/>
            <person name="Hofmann A."/>
            <person name="Sternberg P.W."/>
            <person name="Tan P."/>
            <person name="Wang J."/>
            <person name="Gasser R.B."/>
        </authorList>
    </citation>
    <scope>NUCLEOTIDE SEQUENCE [LARGE SCALE GENOMIC DNA]</scope>
</reference>
<proteinExistence type="predicted"/>
<dbReference type="AlphaFoldDB" id="A0A074ZZX4"/>
<name>A0A074ZZX4_OPIVI</name>
<dbReference type="KEGG" id="ovi:T265_04401"/>
<sequence length="66" mass="7439">MWVSNKPDLEMGMFDIPSGLRRLNRSTKVTADQEEARGFRGKPTSREDIRSGANNPALFVVMTDLQ</sequence>
<organism evidence="2 3">
    <name type="scientific">Opisthorchis viverrini</name>
    <name type="common">Southeast Asian liver fluke</name>
    <dbReference type="NCBI Taxonomy" id="6198"/>
    <lineage>
        <taxon>Eukaryota</taxon>
        <taxon>Metazoa</taxon>
        <taxon>Spiralia</taxon>
        <taxon>Lophotrochozoa</taxon>
        <taxon>Platyhelminthes</taxon>
        <taxon>Trematoda</taxon>
        <taxon>Digenea</taxon>
        <taxon>Opisthorchiida</taxon>
        <taxon>Opisthorchiata</taxon>
        <taxon>Opisthorchiidae</taxon>
        <taxon>Opisthorchis</taxon>
    </lineage>
</organism>
<evidence type="ECO:0000313" key="2">
    <source>
        <dbReference type="EMBL" id="KER28860.1"/>
    </source>
</evidence>
<dbReference type="CTD" id="20318583"/>
<feature type="compositionally biased region" description="Basic and acidic residues" evidence="1">
    <location>
        <begin position="34"/>
        <end position="50"/>
    </location>
</feature>
<keyword evidence="3" id="KW-1185">Reference proteome</keyword>
<dbReference type="EMBL" id="KL596690">
    <property type="protein sequence ID" value="KER28860.1"/>
    <property type="molecule type" value="Genomic_DNA"/>
</dbReference>
<gene>
    <name evidence="2" type="ORF">T265_04401</name>
</gene>
<dbReference type="Proteomes" id="UP000054324">
    <property type="component" value="Unassembled WGS sequence"/>
</dbReference>
<dbReference type="RefSeq" id="XP_009167404.1">
    <property type="nucleotide sequence ID" value="XM_009169140.1"/>
</dbReference>